<sequence>MCLLAQMGLYVVQGITGQPVGYNFFLHCTALAESLGLAWVVYVLDGVVVFTMLLLFWGAAKQIYFSLRAKGRLSRLHDAELTALLTERYGLGPGELQVIDHPDAIALTMGLLRPKIVLSTGLLQMLEPGELEAIVYHEQFHLQHRDPLKTMLMTGCADVLWYIPILKWNSKQYSAAREVLADAAAIRKTGEPVHLGSALLKLLKRKQVHSYAFAYASFAETSINYRIQQLIDPQAVQALSFPLKRMMISLKVAAVLSAMFLTEFLYL</sequence>
<keyword evidence="1" id="KW-0472">Membrane</keyword>
<dbReference type="Pfam" id="PF05569">
    <property type="entry name" value="Peptidase_M56"/>
    <property type="match status" value="1"/>
</dbReference>
<dbReference type="EMBL" id="CP002869">
    <property type="protein sequence ID" value="AEI46336.1"/>
    <property type="molecule type" value="Genomic_DNA"/>
</dbReference>
<dbReference type="PANTHER" id="PTHR34978:SF3">
    <property type="entry name" value="SLR0241 PROTEIN"/>
    <property type="match status" value="1"/>
</dbReference>
<dbReference type="KEGG" id="pms:KNP414_07851"/>
<evidence type="ECO:0000259" key="2">
    <source>
        <dbReference type="Pfam" id="PF05569"/>
    </source>
</evidence>
<feature type="domain" description="Peptidase M56" evidence="2">
    <location>
        <begin position="41"/>
        <end position="229"/>
    </location>
</feature>
<gene>
    <name evidence="3" type="ordered locus">KNP414_07851</name>
</gene>
<dbReference type="AlphaFoldDB" id="F8FIV8"/>
<dbReference type="PATRIC" id="fig|1036673.3.peg.7322"/>
<evidence type="ECO:0000256" key="1">
    <source>
        <dbReference type="SAM" id="Phobius"/>
    </source>
</evidence>
<dbReference type="PANTHER" id="PTHR34978">
    <property type="entry name" value="POSSIBLE SENSOR-TRANSDUCER PROTEIN BLAR"/>
    <property type="match status" value="1"/>
</dbReference>
<dbReference type="InterPro" id="IPR052173">
    <property type="entry name" value="Beta-lactam_resp_regulator"/>
</dbReference>
<reference evidence="3 4" key="2">
    <citation type="journal article" date="2013" name="Genome Announc.">
        <title>Genome Sequence of Growth-Improving Paenibacillus mucilaginosus Strain KNP414.</title>
        <authorList>
            <person name="Lu J.J."/>
            <person name="Wang J.F."/>
            <person name="Hu X.F."/>
        </authorList>
    </citation>
    <scope>NUCLEOTIDE SEQUENCE [LARGE SCALE GENOMIC DNA]</scope>
    <source>
        <strain evidence="3 4">KNP414</strain>
    </source>
</reference>
<dbReference type="HOGENOM" id="CLU_084753_0_0_9"/>
<organism evidence="3 4">
    <name type="scientific">Paenibacillus mucilaginosus (strain KNP414)</name>
    <dbReference type="NCBI Taxonomy" id="1036673"/>
    <lineage>
        <taxon>Bacteria</taxon>
        <taxon>Bacillati</taxon>
        <taxon>Bacillota</taxon>
        <taxon>Bacilli</taxon>
        <taxon>Bacillales</taxon>
        <taxon>Paenibacillaceae</taxon>
        <taxon>Paenibacillus</taxon>
    </lineage>
</organism>
<protein>
    <submittedName>
        <fullName evidence="3">Possible M56 family unassigned peptidase</fullName>
    </submittedName>
</protein>
<reference evidence="4" key="1">
    <citation type="submission" date="2011-06" db="EMBL/GenBank/DDBJ databases">
        <title>Complete genome sequence of Paenibacillus mucilaginosus KNP414.</title>
        <authorList>
            <person name="Wang J."/>
            <person name="Hu S."/>
            <person name="Hu X."/>
            <person name="Zhang B."/>
            <person name="Dong D."/>
            <person name="Zhang S."/>
            <person name="Zhao K."/>
            <person name="Wu D."/>
        </authorList>
    </citation>
    <scope>NUCLEOTIDE SEQUENCE [LARGE SCALE GENOMIC DNA]</scope>
    <source>
        <strain evidence="4">KNP414</strain>
    </source>
</reference>
<dbReference type="CDD" id="cd07326">
    <property type="entry name" value="M56_BlaR1_MecR1_like"/>
    <property type="match status" value="1"/>
</dbReference>
<dbReference type="InterPro" id="IPR008756">
    <property type="entry name" value="Peptidase_M56"/>
</dbReference>
<proteinExistence type="predicted"/>
<feature type="transmembrane region" description="Helical" evidence="1">
    <location>
        <begin position="38"/>
        <end position="60"/>
    </location>
</feature>
<keyword evidence="1" id="KW-0812">Transmembrane</keyword>
<dbReference type="Gene3D" id="3.30.2010.10">
    <property type="entry name" value="Metalloproteases ('zincins'), catalytic domain"/>
    <property type="match status" value="1"/>
</dbReference>
<accession>F8FIV8</accession>
<evidence type="ECO:0000313" key="3">
    <source>
        <dbReference type="EMBL" id="AEI46336.1"/>
    </source>
</evidence>
<evidence type="ECO:0000313" key="4">
    <source>
        <dbReference type="Proteomes" id="UP000006620"/>
    </source>
</evidence>
<name>F8FIV8_PAEMK</name>
<dbReference type="Proteomes" id="UP000006620">
    <property type="component" value="Chromosome"/>
</dbReference>
<keyword evidence="1" id="KW-1133">Transmembrane helix</keyword>